<name>A0AA38FNF0_TAXCH</name>
<keyword evidence="2" id="KW-1185">Reference proteome</keyword>
<dbReference type="Proteomes" id="UP000824469">
    <property type="component" value="Unassembled WGS sequence"/>
</dbReference>
<dbReference type="EMBL" id="JAHRHJ020000007">
    <property type="protein sequence ID" value="KAH9307817.1"/>
    <property type="molecule type" value="Genomic_DNA"/>
</dbReference>
<evidence type="ECO:0000313" key="2">
    <source>
        <dbReference type="Proteomes" id="UP000824469"/>
    </source>
</evidence>
<reference evidence="1 2" key="1">
    <citation type="journal article" date="2021" name="Nat. Plants">
        <title>The Taxus genome provides insights into paclitaxel biosynthesis.</title>
        <authorList>
            <person name="Xiong X."/>
            <person name="Gou J."/>
            <person name="Liao Q."/>
            <person name="Li Y."/>
            <person name="Zhou Q."/>
            <person name="Bi G."/>
            <person name="Li C."/>
            <person name="Du R."/>
            <person name="Wang X."/>
            <person name="Sun T."/>
            <person name="Guo L."/>
            <person name="Liang H."/>
            <person name="Lu P."/>
            <person name="Wu Y."/>
            <person name="Zhang Z."/>
            <person name="Ro D.K."/>
            <person name="Shang Y."/>
            <person name="Huang S."/>
            <person name="Yan J."/>
        </authorList>
    </citation>
    <scope>NUCLEOTIDE SEQUENCE [LARGE SCALE GENOMIC DNA]</scope>
    <source>
        <strain evidence="1">Ta-2019</strain>
    </source>
</reference>
<protein>
    <submittedName>
        <fullName evidence="1">Uncharacterized protein</fullName>
    </submittedName>
</protein>
<comment type="caution">
    <text evidence="1">The sequence shown here is derived from an EMBL/GenBank/DDBJ whole genome shotgun (WGS) entry which is preliminary data.</text>
</comment>
<evidence type="ECO:0000313" key="1">
    <source>
        <dbReference type="EMBL" id="KAH9307817.1"/>
    </source>
</evidence>
<organism evidence="1 2">
    <name type="scientific">Taxus chinensis</name>
    <name type="common">Chinese yew</name>
    <name type="synonym">Taxus wallichiana var. chinensis</name>
    <dbReference type="NCBI Taxonomy" id="29808"/>
    <lineage>
        <taxon>Eukaryota</taxon>
        <taxon>Viridiplantae</taxon>
        <taxon>Streptophyta</taxon>
        <taxon>Embryophyta</taxon>
        <taxon>Tracheophyta</taxon>
        <taxon>Spermatophyta</taxon>
        <taxon>Pinopsida</taxon>
        <taxon>Pinidae</taxon>
        <taxon>Conifers II</taxon>
        <taxon>Cupressales</taxon>
        <taxon>Taxaceae</taxon>
        <taxon>Taxus</taxon>
    </lineage>
</organism>
<dbReference type="AlphaFoldDB" id="A0AA38FNF0"/>
<accession>A0AA38FNF0</accession>
<gene>
    <name evidence="1" type="ORF">KI387_035728</name>
</gene>
<proteinExistence type="predicted"/>
<feature type="non-terminal residue" evidence="1">
    <location>
        <position position="75"/>
    </location>
</feature>
<sequence>VKARHAKTISQIICNTYFASERAGINAKHGRCLNQYAKKGCPTQNQEYEDVLDCLFFTYYGVCSEDIMLYISAID</sequence>
<feature type="non-terminal residue" evidence="1">
    <location>
        <position position="1"/>
    </location>
</feature>